<keyword evidence="5" id="KW-1185">Reference proteome</keyword>
<proteinExistence type="inferred from homology"/>
<dbReference type="EMBL" id="ML975997">
    <property type="protein sequence ID" value="KAF1947607.1"/>
    <property type="molecule type" value="Genomic_DNA"/>
</dbReference>
<evidence type="ECO:0000313" key="5">
    <source>
        <dbReference type="Proteomes" id="UP000800038"/>
    </source>
</evidence>
<dbReference type="Pfam" id="PF08031">
    <property type="entry name" value="BBE"/>
    <property type="match status" value="1"/>
</dbReference>
<evidence type="ECO:0000256" key="2">
    <source>
        <dbReference type="ARBA" id="ARBA00023002"/>
    </source>
</evidence>
<dbReference type="SUPFAM" id="SSF56176">
    <property type="entry name" value="FAD-binding/transporter-associated domain-like"/>
    <property type="match status" value="1"/>
</dbReference>
<accession>A0A6A5TFE0</accession>
<dbReference type="GO" id="GO:0016491">
    <property type="term" value="F:oxidoreductase activity"/>
    <property type="evidence" value="ECO:0007669"/>
    <property type="project" value="UniProtKB-KW"/>
</dbReference>
<dbReference type="InterPro" id="IPR006094">
    <property type="entry name" value="Oxid_FAD_bind_N"/>
</dbReference>
<dbReference type="Gene3D" id="3.40.462.20">
    <property type="match status" value="1"/>
</dbReference>
<name>A0A6A5TFE0_9PLEO</name>
<dbReference type="InterPro" id="IPR016166">
    <property type="entry name" value="FAD-bd_PCMH"/>
</dbReference>
<keyword evidence="2" id="KW-0560">Oxidoreductase</keyword>
<dbReference type="OrthoDB" id="415825at2759"/>
<dbReference type="Gene3D" id="3.30.465.10">
    <property type="match status" value="2"/>
</dbReference>
<feature type="domain" description="FAD-binding PCMH-type" evidence="3">
    <location>
        <begin position="221"/>
        <end position="400"/>
    </location>
</feature>
<protein>
    <submittedName>
        <fullName evidence="4">FAD/FMN-containing isoamyl alcohol oxidase-like protein MreA</fullName>
    </submittedName>
</protein>
<dbReference type="GO" id="GO:0071949">
    <property type="term" value="F:FAD binding"/>
    <property type="evidence" value="ECO:0007669"/>
    <property type="project" value="InterPro"/>
</dbReference>
<comment type="similarity">
    <text evidence="1">Belongs to the oxygen-dependent FAD-linked oxidoreductase family.</text>
</comment>
<evidence type="ECO:0000256" key="1">
    <source>
        <dbReference type="ARBA" id="ARBA00005466"/>
    </source>
</evidence>
<dbReference type="InterPro" id="IPR016169">
    <property type="entry name" value="FAD-bd_PCMH_sub2"/>
</dbReference>
<sequence length="659" mass="72612">MDEQLHIFADRAPVDQLLLGRSQAVGPFSDAKANEHTDHTLGLHEGNHTRRKLVYLRTLTRSSLHCFGAVPQAFSEANPPTMFATYPYKSRLHNYNFPYESTQLQNSDIGNNTDISFANASPGELPQCKNYPGYKGWLSSTQWSAFNVSLSGALLRSIPPAAACYGGVYKDAVKCANVRRRQGDALFAKEDPLIPFGQWQLDNPCPVPASGVTPPLSECILTSFPAYVVNATTVKEVQLAVNFARNSNIRLTIKNTGRDWLGRNTGGGALQVWVHQMKAFEYLPDFSIGSYKGQAARVGVALEQHEVYSYMGKANITLLAPGSPTIGAYGGFMQGGGFSYVTSKYVMMADQVLSLQVVTADGKFVTTDPFENEDVFWAIRGGGPGNFGIVTSAIVKAYPPTTVARVDFTFQTGPVFGNANNTVQVSNETFWKGVNGIMWNFIDATAPNRYQAQRMFTLRQQITKPGVTVEEMKKLIAPLIKDLNDIDITLSSPEPLFWETYADFGTIPGGPTGATSSGRFGSCLVPRSNLEDPKSDAFLKTMASTRSFVEEGGYSFHSYTPELSDENWKTSHARLNSYIQKRRDASPGSGAYMNEANVEEPNFQESIYGSNYDRLLKIKKQRDPWRLFYAVTAVGSEEWKVEGTRGLPTQQGRLCRVAA</sequence>
<dbReference type="InterPro" id="IPR012951">
    <property type="entry name" value="BBE"/>
</dbReference>
<dbReference type="PANTHER" id="PTHR13878">
    <property type="entry name" value="GULONOLACTONE OXIDASE"/>
    <property type="match status" value="1"/>
</dbReference>
<dbReference type="Pfam" id="PF01565">
    <property type="entry name" value="FAD_binding_4"/>
    <property type="match status" value="1"/>
</dbReference>
<organism evidence="4 5">
    <name type="scientific">Clathrospora elynae</name>
    <dbReference type="NCBI Taxonomy" id="706981"/>
    <lineage>
        <taxon>Eukaryota</taxon>
        <taxon>Fungi</taxon>
        <taxon>Dikarya</taxon>
        <taxon>Ascomycota</taxon>
        <taxon>Pezizomycotina</taxon>
        <taxon>Dothideomycetes</taxon>
        <taxon>Pleosporomycetidae</taxon>
        <taxon>Pleosporales</taxon>
        <taxon>Diademaceae</taxon>
        <taxon>Clathrospora</taxon>
    </lineage>
</organism>
<dbReference type="AlphaFoldDB" id="A0A6A5TFE0"/>
<gene>
    <name evidence="4" type="ORF">EJ02DRAFT_498806</name>
</gene>
<dbReference type="PROSITE" id="PS51387">
    <property type="entry name" value="FAD_PCMH"/>
    <property type="match status" value="1"/>
</dbReference>
<evidence type="ECO:0000313" key="4">
    <source>
        <dbReference type="EMBL" id="KAF1947607.1"/>
    </source>
</evidence>
<dbReference type="PANTHER" id="PTHR13878:SF91">
    <property type="entry name" value="FAD BINDING DOMAIN PROTEIN (AFU_ORTHOLOGUE AFUA_6G12070)-RELATED"/>
    <property type="match status" value="1"/>
</dbReference>
<dbReference type="InterPro" id="IPR036318">
    <property type="entry name" value="FAD-bd_PCMH-like_sf"/>
</dbReference>
<dbReference type="InterPro" id="IPR050432">
    <property type="entry name" value="FAD-linked_Oxidoreductases_BP"/>
</dbReference>
<dbReference type="Proteomes" id="UP000800038">
    <property type="component" value="Unassembled WGS sequence"/>
</dbReference>
<reference evidence="4" key="1">
    <citation type="journal article" date="2020" name="Stud. Mycol.">
        <title>101 Dothideomycetes genomes: a test case for predicting lifestyles and emergence of pathogens.</title>
        <authorList>
            <person name="Haridas S."/>
            <person name="Albert R."/>
            <person name="Binder M."/>
            <person name="Bloem J."/>
            <person name="Labutti K."/>
            <person name="Salamov A."/>
            <person name="Andreopoulos B."/>
            <person name="Baker S."/>
            <person name="Barry K."/>
            <person name="Bills G."/>
            <person name="Bluhm B."/>
            <person name="Cannon C."/>
            <person name="Castanera R."/>
            <person name="Culley D."/>
            <person name="Daum C."/>
            <person name="Ezra D."/>
            <person name="Gonzalez J."/>
            <person name="Henrissat B."/>
            <person name="Kuo A."/>
            <person name="Liang C."/>
            <person name="Lipzen A."/>
            <person name="Lutzoni F."/>
            <person name="Magnuson J."/>
            <person name="Mondo S."/>
            <person name="Nolan M."/>
            <person name="Ohm R."/>
            <person name="Pangilinan J."/>
            <person name="Park H.-J."/>
            <person name="Ramirez L."/>
            <person name="Alfaro M."/>
            <person name="Sun H."/>
            <person name="Tritt A."/>
            <person name="Yoshinaga Y."/>
            <person name="Zwiers L.-H."/>
            <person name="Turgeon B."/>
            <person name="Goodwin S."/>
            <person name="Spatafora J."/>
            <person name="Crous P."/>
            <person name="Grigoriev I."/>
        </authorList>
    </citation>
    <scope>NUCLEOTIDE SEQUENCE</scope>
    <source>
        <strain evidence="4">CBS 161.51</strain>
    </source>
</reference>
<evidence type="ECO:0000259" key="3">
    <source>
        <dbReference type="PROSITE" id="PS51387"/>
    </source>
</evidence>